<feature type="domain" description="Ribosome recycling factor" evidence="6">
    <location>
        <begin position="92"/>
        <end position="254"/>
    </location>
</feature>
<keyword evidence="3" id="KW-0648">Protein biosynthesis</keyword>
<organism evidence="7">
    <name type="scientific">Eubosmina coregoni</name>
    <dbReference type="NCBI Taxonomy" id="186181"/>
    <lineage>
        <taxon>Eukaryota</taxon>
        <taxon>Metazoa</taxon>
        <taxon>Ecdysozoa</taxon>
        <taxon>Arthropoda</taxon>
        <taxon>Crustacea</taxon>
        <taxon>Branchiopoda</taxon>
        <taxon>Diplostraca</taxon>
        <taxon>Cladocera</taxon>
        <taxon>Anomopoda</taxon>
        <taxon>Bosminidae</taxon>
        <taxon>Eubosmina</taxon>
    </lineage>
</organism>
<evidence type="ECO:0000256" key="1">
    <source>
        <dbReference type="ARBA" id="ARBA00005912"/>
    </source>
</evidence>
<dbReference type="EMBL" id="LR000448">
    <property type="protein sequence ID" value="SVE70067.1"/>
    <property type="molecule type" value="mRNA"/>
</dbReference>
<dbReference type="Gene3D" id="3.30.1360.40">
    <property type="match status" value="1"/>
</dbReference>
<comment type="similarity">
    <text evidence="1">Belongs to the RRF family.</text>
</comment>
<dbReference type="InterPro" id="IPR036191">
    <property type="entry name" value="RRF_sf"/>
</dbReference>
<evidence type="ECO:0000256" key="4">
    <source>
        <dbReference type="ARBA" id="ARBA00033107"/>
    </source>
</evidence>
<dbReference type="PANTHER" id="PTHR20982:SF3">
    <property type="entry name" value="MITOCHONDRIAL RIBOSOME RECYCLING FACTOR PSEUDO 1"/>
    <property type="match status" value="1"/>
</dbReference>
<dbReference type="GO" id="GO:0043023">
    <property type="term" value="F:ribosomal large subunit binding"/>
    <property type="evidence" value="ECO:0007669"/>
    <property type="project" value="TreeGrafter"/>
</dbReference>
<keyword evidence="5" id="KW-0175">Coiled coil</keyword>
<reference evidence="7" key="1">
    <citation type="submission" date="2018-08" db="EMBL/GenBank/DDBJ databases">
        <authorList>
            <person name="Cornetti L."/>
        </authorList>
    </citation>
    <scope>NUCLEOTIDE SEQUENCE</scope>
    <source>
        <strain evidence="7">FI-BAL1-1</strain>
    </source>
</reference>
<proteinExistence type="evidence at transcript level"/>
<dbReference type="FunFam" id="3.30.1360.40:FF:000001">
    <property type="entry name" value="Ribosome-recycling factor"/>
    <property type="match status" value="1"/>
</dbReference>
<evidence type="ECO:0000256" key="2">
    <source>
        <dbReference type="ARBA" id="ARBA00020581"/>
    </source>
</evidence>
<protein>
    <recommendedName>
        <fullName evidence="2">Ribosome-recycling factor, mitochondrial</fullName>
    </recommendedName>
    <alternativeName>
        <fullName evidence="4">Ribosome-releasing factor, mitochondrial</fullName>
    </alternativeName>
</protein>
<dbReference type="PANTHER" id="PTHR20982">
    <property type="entry name" value="RIBOSOME RECYCLING FACTOR"/>
    <property type="match status" value="1"/>
</dbReference>
<feature type="coiled-coil region" evidence="5">
    <location>
        <begin position="68"/>
        <end position="95"/>
    </location>
</feature>
<evidence type="ECO:0000256" key="3">
    <source>
        <dbReference type="ARBA" id="ARBA00022917"/>
    </source>
</evidence>
<name>A0A4Y7LLN7_9CRUS</name>
<dbReference type="AlphaFoldDB" id="A0A4Y7LLN7"/>
<dbReference type="Gene3D" id="1.10.132.20">
    <property type="entry name" value="Ribosome-recycling factor"/>
    <property type="match status" value="1"/>
</dbReference>
<dbReference type="SUPFAM" id="SSF55194">
    <property type="entry name" value="Ribosome recycling factor, RRF"/>
    <property type="match status" value="1"/>
</dbReference>
<accession>A0A4Y7LLN7</accession>
<evidence type="ECO:0000256" key="5">
    <source>
        <dbReference type="SAM" id="Coils"/>
    </source>
</evidence>
<dbReference type="Pfam" id="PF01765">
    <property type="entry name" value="RRF"/>
    <property type="match status" value="1"/>
</dbReference>
<evidence type="ECO:0000313" key="7">
    <source>
        <dbReference type="EMBL" id="SVE70067.1"/>
    </source>
</evidence>
<dbReference type="InterPro" id="IPR023584">
    <property type="entry name" value="Ribosome_recyc_fac_dom"/>
</dbReference>
<sequence>MLMAVGTLSFANRIALHLYANVQNRFPLPSLLFESVGNVAIVNSFAKRAYSKSKERGEKKKKGSTPVNENEIAELVNVNRLKEDLQKAIDQLKSDYVKNVTLRSAAGSIESLQVEFEGEKFSLQEIASIAKKGPQLLVINLSSFPQAIKSVLKAINDSGMGLNPQQDGTTIFLAIPKVTRDYREQLAKNAKTIFQKFKDQSRDIQNRFTREVKKKEKEVSADLAFSVQLQIHTLVEKVVATFRWLSKKKRDKLLT</sequence>
<dbReference type="GO" id="GO:0005739">
    <property type="term" value="C:mitochondrion"/>
    <property type="evidence" value="ECO:0007669"/>
    <property type="project" value="TreeGrafter"/>
</dbReference>
<dbReference type="InterPro" id="IPR002661">
    <property type="entry name" value="Ribosome_recyc_fac"/>
</dbReference>
<dbReference type="GO" id="GO:0006412">
    <property type="term" value="P:translation"/>
    <property type="evidence" value="ECO:0007669"/>
    <property type="project" value="UniProtKB-KW"/>
</dbReference>
<evidence type="ECO:0000259" key="6">
    <source>
        <dbReference type="Pfam" id="PF01765"/>
    </source>
</evidence>
<gene>
    <name evidence="7" type="primary">EOG090X0DUK</name>
</gene>